<keyword evidence="2" id="KW-0472">Membrane</keyword>
<evidence type="ECO:0000313" key="3">
    <source>
        <dbReference type="EMBL" id="SNB54701.1"/>
    </source>
</evidence>
<feature type="compositionally biased region" description="Low complexity" evidence="1">
    <location>
        <begin position="39"/>
        <end position="71"/>
    </location>
</feature>
<accession>A0A212Q624</accession>
<organism evidence="3 4">
    <name type="scientific">Arboricoccus pini</name>
    <dbReference type="NCBI Taxonomy" id="1963835"/>
    <lineage>
        <taxon>Bacteria</taxon>
        <taxon>Pseudomonadati</taxon>
        <taxon>Pseudomonadota</taxon>
        <taxon>Alphaproteobacteria</taxon>
        <taxon>Geminicoccales</taxon>
        <taxon>Geminicoccaceae</taxon>
        <taxon>Arboricoccus</taxon>
    </lineage>
</organism>
<proteinExistence type="predicted"/>
<sequence>MGGSRILYVIVAIIIVVGLGWYFGLFGGQQIATAPAPPSVTTAPPATSTPPDATSAPSATTTPPASGSSGN</sequence>
<dbReference type="EMBL" id="FYEH01000001">
    <property type="protein sequence ID" value="SNB54701.1"/>
    <property type="molecule type" value="Genomic_DNA"/>
</dbReference>
<dbReference type="RefSeq" id="WP_088559728.1">
    <property type="nucleotide sequence ID" value="NZ_FYEH01000001.1"/>
</dbReference>
<evidence type="ECO:0000256" key="2">
    <source>
        <dbReference type="SAM" id="Phobius"/>
    </source>
</evidence>
<feature type="region of interest" description="Disordered" evidence="1">
    <location>
        <begin position="34"/>
        <end position="71"/>
    </location>
</feature>
<dbReference type="Proteomes" id="UP000197065">
    <property type="component" value="Unassembled WGS sequence"/>
</dbReference>
<gene>
    <name evidence="3" type="ORF">SAMN07250955_101435</name>
</gene>
<name>A0A212Q624_9PROT</name>
<keyword evidence="2" id="KW-0812">Transmembrane</keyword>
<feature type="transmembrane region" description="Helical" evidence="2">
    <location>
        <begin position="6"/>
        <end position="25"/>
    </location>
</feature>
<evidence type="ECO:0000256" key="1">
    <source>
        <dbReference type="SAM" id="MobiDB-lite"/>
    </source>
</evidence>
<evidence type="ECO:0000313" key="4">
    <source>
        <dbReference type="Proteomes" id="UP000197065"/>
    </source>
</evidence>
<keyword evidence="4" id="KW-1185">Reference proteome</keyword>
<reference evidence="3 4" key="1">
    <citation type="submission" date="2017-06" db="EMBL/GenBank/DDBJ databases">
        <authorList>
            <person name="Kim H.J."/>
            <person name="Triplett B.A."/>
        </authorList>
    </citation>
    <scope>NUCLEOTIDE SEQUENCE [LARGE SCALE GENOMIC DNA]</scope>
    <source>
        <strain evidence="3 4">B29T1</strain>
    </source>
</reference>
<protein>
    <submittedName>
        <fullName evidence="3">Uncharacterized protein</fullName>
    </submittedName>
</protein>
<keyword evidence="2" id="KW-1133">Transmembrane helix</keyword>
<dbReference type="AlphaFoldDB" id="A0A212Q624"/>